<name>A0A7J0DCQ9_9ERIC</name>
<comment type="caution">
    <text evidence="1">The sequence shown here is derived from an EMBL/GenBank/DDBJ whole genome shotgun (WGS) entry which is preliminary data.</text>
</comment>
<sequence>MEVLDVKVGMKKFDLFFAQVKVLAEVHGSYLSPLGSHQRICTLRSKTSWQKPPSPLARPPPFGASPGRCHIPSSPFSTPKWRAAFQPRDWLPGLQEALGTKSTLGLAGPFLEDCSSVVALLVAQLDVALDLAGALGRDVEGVHLEKCRAHPRGSQCELNRLLVSPRYYPYH</sequence>
<reference evidence="2" key="1">
    <citation type="submission" date="2019-07" db="EMBL/GenBank/DDBJ databases">
        <title>De Novo Assembly of kiwifruit Actinidia rufa.</title>
        <authorList>
            <person name="Sugita-Konishi S."/>
            <person name="Sato K."/>
            <person name="Mori E."/>
            <person name="Abe Y."/>
            <person name="Kisaki G."/>
            <person name="Hamano K."/>
            <person name="Suezawa K."/>
            <person name="Otani M."/>
            <person name="Fukuda T."/>
            <person name="Manabe T."/>
            <person name="Gomi K."/>
            <person name="Tabuchi M."/>
            <person name="Akimitsu K."/>
            <person name="Kataoka I."/>
        </authorList>
    </citation>
    <scope>NUCLEOTIDE SEQUENCE [LARGE SCALE GENOMIC DNA]</scope>
    <source>
        <strain evidence="2">cv. Fuchu</strain>
    </source>
</reference>
<dbReference type="Proteomes" id="UP000585474">
    <property type="component" value="Unassembled WGS sequence"/>
</dbReference>
<protein>
    <submittedName>
        <fullName evidence="1">Uncharacterized protein</fullName>
    </submittedName>
</protein>
<gene>
    <name evidence="1" type="ORF">Acr_00g0017920</name>
</gene>
<dbReference type="AlphaFoldDB" id="A0A7J0DCQ9"/>
<organism evidence="1 2">
    <name type="scientific">Actinidia rufa</name>
    <dbReference type="NCBI Taxonomy" id="165716"/>
    <lineage>
        <taxon>Eukaryota</taxon>
        <taxon>Viridiplantae</taxon>
        <taxon>Streptophyta</taxon>
        <taxon>Embryophyta</taxon>
        <taxon>Tracheophyta</taxon>
        <taxon>Spermatophyta</taxon>
        <taxon>Magnoliopsida</taxon>
        <taxon>eudicotyledons</taxon>
        <taxon>Gunneridae</taxon>
        <taxon>Pentapetalae</taxon>
        <taxon>asterids</taxon>
        <taxon>Ericales</taxon>
        <taxon>Actinidiaceae</taxon>
        <taxon>Actinidia</taxon>
    </lineage>
</organism>
<evidence type="ECO:0000313" key="1">
    <source>
        <dbReference type="EMBL" id="GFS31532.1"/>
    </source>
</evidence>
<proteinExistence type="predicted"/>
<accession>A0A7J0DCQ9</accession>
<dbReference type="EMBL" id="BJWL01000146">
    <property type="protein sequence ID" value="GFS31532.1"/>
    <property type="molecule type" value="Genomic_DNA"/>
</dbReference>
<keyword evidence="2" id="KW-1185">Reference proteome</keyword>
<evidence type="ECO:0000313" key="2">
    <source>
        <dbReference type="Proteomes" id="UP000585474"/>
    </source>
</evidence>